<dbReference type="SUPFAM" id="SSF53474">
    <property type="entry name" value="alpha/beta-Hydrolases"/>
    <property type="match status" value="1"/>
</dbReference>
<dbReference type="Gene3D" id="2.120.10.30">
    <property type="entry name" value="TolB, C-terminal domain"/>
    <property type="match status" value="2"/>
</dbReference>
<dbReference type="GO" id="GO:0006508">
    <property type="term" value="P:proteolysis"/>
    <property type="evidence" value="ECO:0007669"/>
    <property type="project" value="InterPro"/>
</dbReference>
<evidence type="ECO:0000313" key="5">
    <source>
        <dbReference type="Proteomes" id="UP000318199"/>
    </source>
</evidence>
<evidence type="ECO:0000313" key="4">
    <source>
        <dbReference type="EMBL" id="TWO72873.1"/>
    </source>
</evidence>
<evidence type="ECO:0000259" key="3">
    <source>
        <dbReference type="Pfam" id="PF00326"/>
    </source>
</evidence>
<keyword evidence="2" id="KW-0720">Serine protease</keyword>
<reference evidence="4 5" key="1">
    <citation type="submission" date="2019-07" db="EMBL/GenBank/DDBJ databases">
        <title>Caenimonas sedimenti sp. nov., isolated from activated sludge.</title>
        <authorList>
            <person name="Xu J."/>
        </authorList>
    </citation>
    <scope>NUCLEOTIDE SEQUENCE [LARGE SCALE GENOMIC DNA]</scope>
    <source>
        <strain evidence="4 5">HX-9-20</strain>
    </source>
</reference>
<dbReference type="AlphaFoldDB" id="A0A562ZWL9"/>
<dbReference type="GO" id="GO:0004252">
    <property type="term" value="F:serine-type endopeptidase activity"/>
    <property type="evidence" value="ECO:0007669"/>
    <property type="project" value="TreeGrafter"/>
</dbReference>
<keyword evidence="2" id="KW-0645">Protease</keyword>
<evidence type="ECO:0000256" key="1">
    <source>
        <dbReference type="ARBA" id="ARBA00022801"/>
    </source>
</evidence>
<dbReference type="InterPro" id="IPR011659">
    <property type="entry name" value="WD40"/>
</dbReference>
<dbReference type="EMBL" id="VOBQ01000002">
    <property type="protein sequence ID" value="TWO72873.1"/>
    <property type="molecule type" value="Genomic_DNA"/>
</dbReference>
<keyword evidence="5" id="KW-1185">Reference proteome</keyword>
<evidence type="ECO:0000256" key="2">
    <source>
        <dbReference type="ARBA" id="ARBA00022825"/>
    </source>
</evidence>
<comment type="caution">
    <text evidence="4">The sequence shown here is derived from an EMBL/GenBank/DDBJ whole genome shotgun (WGS) entry which is preliminary data.</text>
</comment>
<dbReference type="Pfam" id="PF00326">
    <property type="entry name" value="Peptidase_S9"/>
    <property type="match status" value="1"/>
</dbReference>
<accession>A0A562ZWL9</accession>
<name>A0A562ZWL9_9BURK</name>
<dbReference type="PANTHER" id="PTHR42776:SF27">
    <property type="entry name" value="DIPEPTIDYL PEPTIDASE FAMILY MEMBER 6"/>
    <property type="match status" value="1"/>
</dbReference>
<keyword evidence="1" id="KW-0378">Hydrolase</keyword>
<protein>
    <submittedName>
        <fullName evidence="4">S9 family peptidase</fullName>
    </submittedName>
</protein>
<dbReference type="Pfam" id="PF07676">
    <property type="entry name" value="PD40"/>
    <property type="match status" value="2"/>
</dbReference>
<dbReference type="Proteomes" id="UP000318199">
    <property type="component" value="Unassembled WGS sequence"/>
</dbReference>
<dbReference type="SUPFAM" id="SSF82171">
    <property type="entry name" value="DPP6 N-terminal domain-like"/>
    <property type="match status" value="1"/>
</dbReference>
<dbReference type="InterPro" id="IPR011042">
    <property type="entry name" value="6-blade_b-propeller_TolB-like"/>
</dbReference>
<dbReference type="PANTHER" id="PTHR42776">
    <property type="entry name" value="SERINE PEPTIDASE S9 FAMILY MEMBER"/>
    <property type="match status" value="1"/>
</dbReference>
<proteinExistence type="predicted"/>
<dbReference type="OrthoDB" id="262125at2"/>
<gene>
    <name evidence="4" type="ORF">FN976_01105</name>
</gene>
<dbReference type="InterPro" id="IPR029058">
    <property type="entry name" value="AB_hydrolase_fold"/>
</dbReference>
<organism evidence="4 5">
    <name type="scientific">Caenimonas sedimenti</name>
    <dbReference type="NCBI Taxonomy" id="2596921"/>
    <lineage>
        <taxon>Bacteria</taxon>
        <taxon>Pseudomonadati</taxon>
        <taxon>Pseudomonadota</taxon>
        <taxon>Betaproteobacteria</taxon>
        <taxon>Burkholderiales</taxon>
        <taxon>Comamonadaceae</taxon>
        <taxon>Caenimonas</taxon>
    </lineage>
</organism>
<feature type="domain" description="Peptidase S9 prolyl oligopeptidase catalytic" evidence="3">
    <location>
        <begin position="444"/>
        <end position="648"/>
    </location>
</feature>
<dbReference type="InterPro" id="IPR001375">
    <property type="entry name" value="Peptidase_S9_cat"/>
</dbReference>
<sequence length="671" mass="73908">MSMQPFTVDDLYLHQKISEIHCTEAPTLAACTVRSVDRESNTYISRIWGYALDGSAAAQQLTHGPGNDQSPRWSPQGDQLAFISDRGGTSQVYLLPRHGGEARQLGQFSGAVSSLRWAADGKTLIVAAAVQVDPDWRGQRANGREPAQRNESAPEVAWRLPYKSDGMGYMLAREIHLFSLEVATGKTRQITDGPFDVMAFGVSFSGDIAYVRTREGRFAHRTDLWRCSMDGSGQRRLTTSLAMVLEPVWSPDGKSIAFSGSEKEGDAQENLWLVDPTGRLRRLGDESLCLADPLTLYWHPDGQSLLFAEAHRGCHRIVKLRLDARKPEVLVDGDVQFGAFCPAGARYAYTAEHPSQPSELYACDPDGDNQVKVSDLNPWWRDRTPIQAEARQFTVPDGNGGQETIEGWLLRAEGRSGPYPLLNDVHGGPAAYALLDFDTNVFWQVLCSRGWAVLALNAVGSASYGREFCDRLQGRWGTLDLPQHLAAIEQLRRDGICDDRVTISGKSYGGYLSGWAIGHTNLFRAAVVMAPVGNIETHYGTSDGGYYADPLYMGTPEQFDRELARKLSPMFSIEKARTPTLFVQGKEDERCPKCQSEELFVSLLCAGDTPTELILYPGEGHTFLGEGKPSVRADAAQRIVDWLQKHVGQPVPPSDLNVIEDEQAPLTSVSA</sequence>
<dbReference type="Gene3D" id="3.40.50.1820">
    <property type="entry name" value="alpha/beta hydrolase"/>
    <property type="match status" value="1"/>
</dbReference>